<dbReference type="Proteomes" id="UP000319894">
    <property type="component" value="Unassembled WGS sequence"/>
</dbReference>
<dbReference type="PANTHER" id="PTHR42685:SF18">
    <property type="entry name" value="DIGERANYLGERANYLGLYCEROPHOSPHOLIPID REDUCTASE"/>
    <property type="match status" value="1"/>
</dbReference>
<evidence type="ECO:0000313" key="9">
    <source>
        <dbReference type="EMBL" id="TSD09563.1"/>
    </source>
</evidence>
<keyword evidence="5" id="KW-0443">Lipid metabolism</keyword>
<dbReference type="AlphaFoldDB" id="A0A554MWS4"/>
<comment type="caution">
    <text evidence="9">The sequence shown here is derived from an EMBL/GenBank/DDBJ whole genome shotgun (WGS) entry which is preliminary data.</text>
</comment>
<evidence type="ECO:0000256" key="4">
    <source>
        <dbReference type="ARBA" id="ARBA00023002"/>
    </source>
</evidence>
<dbReference type="EMBL" id="QMDX01000012">
    <property type="protein sequence ID" value="TSD09563.1"/>
    <property type="molecule type" value="Genomic_DNA"/>
</dbReference>
<dbReference type="NCBIfam" id="TIGR02032">
    <property type="entry name" value="GG-red-SF"/>
    <property type="match status" value="1"/>
</dbReference>
<dbReference type="SUPFAM" id="SSF51905">
    <property type="entry name" value="FAD/NAD(P)-binding domain"/>
    <property type="match status" value="1"/>
</dbReference>
<keyword evidence="6" id="KW-0594">Phospholipid biosynthesis</keyword>
<keyword evidence="7" id="KW-1208">Phospholipid metabolism</keyword>
<proteinExistence type="predicted"/>
<dbReference type="InterPro" id="IPR054715">
    <property type="entry name" value="GGR_cat"/>
</dbReference>
<dbReference type="Gene3D" id="3.50.50.60">
    <property type="entry name" value="FAD/NAD(P)-binding domain"/>
    <property type="match status" value="1"/>
</dbReference>
<name>A0A554MWS4_9EURY</name>
<dbReference type="OrthoDB" id="192187at2157"/>
<evidence type="ECO:0000259" key="8">
    <source>
        <dbReference type="Pfam" id="PF22578"/>
    </source>
</evidence>
<keyword evidence="4" id="KW-0560">Oxidoreductase</keyword>
<sequence length="456" mass="49590">MPAETYDVLVVGGGTAGAFAAATAAREGVDVAILERKSEEEAGHIACGDAVKGASTFPDVIDRERLRRESFTNDEIQRAVFENPQGGMLDIEMKGDGGAVLDRKRYGEILLEEAESAGADIHYDTVVQDVIQNGQVEGVKTASNGSVTTYEADVTIDAAGALSILQDRTDLGSPTFDTNVSYSQFCSAYREVIEVDEPVDYHDSLVFKPTDELGYLWYFPRTETEINVGLGFQMNKDPMKLVSVLRDDVRNRPEFRNATVKDKLGAALPTRRPYDSATAPGFIAVGDAAAHVNPTTGGGIPGAAKAGHWAALDAVEAVSEGTADDEAAFWDYNRKVMTDFGKRFAAMDLYNIWGGTYEMDELVSVISALPGQQIADVMARDGTASMGLGLKLKTLVRTFGHWSTLLELRKVNGIAADLRDIYDDYPTSPDGFDAWRDRRDGLMEDLYEITGAEPKY</sequence>
<dbReference type="InterPro" id="IPR011777">
    <property type="entry name" value="Geranylgeranyl_Rdtase_fam"/>
</dbReference>
<gene>
    <name evidence="9" type="ORF">DP107_15610</name>
</gene>
<reference evidence="9 10" key="1">
    <citation type="submission" date="2018-06" db="EMBL/GenBank/DDBJ databases">
        <title>Natronomonas sp. F16-60 a new haloarchaeon isolated from a solar saltern of Isla Cristina, Huelva, Spain.</title>
        <authorList>
            <person name="Duran-Viseras A."/>
            <person name="Sanchez-Porro C."/>
            <person name="Ventosa A."/>
        </authorList>
    </citation>
    <scope>NUCLEOTIDE SEQUENCE [LARGE SCALE GENOMIC DNA]</scope>
    <source>
        <strain evidence="9 10">F16-60</strain>
    </source>
</reference>
<dbReference type="PRINTS" id="PR00411">
    <property type="entry name" value="PNDRDTASEI"/>
</dbReference>
<dbReference type="InterPro" id="IPR050407">
    <property type="entry name" value="Geranylgeranyl_reductase"/>
</dbReference>
<evidence type="ECO:0000313" key="10">
    <source>
        <dbReference type="Proteomes" id="UP000319894"/>
    </source>
</evidence>
<dbReference type="InterPro" id="IPR036188">
    <property type="entry name" value="FAD/NAD-bd_sf"/>
</dbReference>
<evidence type="ECO:0000256" key="3">
    <source>
        <dbReference type="ARBA" id="ARBA00022827"/>
    </source>
</evidence>
<evidence type="ECO:0000256" key="7">
    <source>
        <dbReference type="ARBA" id="ARBA00023264"/>
    </source>
</evidence>
<accession>A0A554MWS4</accession>
<dbReference type="RefSeq" id="WP_144263071.1">
    <property type="nucleotide sequence ID" value="NZ_QMDX01000012.1"/>
</dbReference>
<keyword evidence="2" id="KW-0285">Flavoprotein</keyword>
<keyword evidence="10" id="KW-1185">Reference proteome</keyword>
<dbReference type="InParanoid" id="A0A554MWS4"/>
<dbReference type="PANTHER" id="PTHR42685">
    <property type="entry name" value="GERANYLGERANYL DIPHOSPHATE REDUCTASE"/>
    <property type="match status" value="1"/>
</dbReference>
<feature type="domain" description="Digeranylgeranylglycerophospholipid reductase catalytic" evidence="8">
    <location>
        <begin position="194"/>
        <end position="252"/>
    </location>
</feature>
<keyword evidence="1" id="KW-0444">Lipid biosynthesis</keyword>
<evidence type="ECO:0000256" key="1">
    <source>
        <dbReference type="ARBA" id="ARBA00022516"/>
    </source>
</evidence>
<evidence type="ECO:0000256" key="2">
    <source>
        <dbReference type="ARBA" id="ARBA00022630"/>
    </source>
</evidence>
<evidence type="ECO:0000256" key="6">
    <source>
        <dbReference type="ARBA" id="ARBA00023209"/>
    </source>
</evidence>
<keyword evidence="3" id="KW-0274">FAD</keyword>
<protein>
    <submittedName>
        <fullName evidence="9">Electron transfer flavoprotein</fullName>
    </submittedName>
</protein>
<dbReference type="Pfam" id="PF22578">
    <property type="entry name" value="GGR_cat"/>
    <property type="match status" value="1"/>
</dbReference>
<organism evidence="9 10">
    <name type="scientific">Haloglomus irregulare</name>
    <dbReference type="NCBI Taxonomy" id="2234134"/>
    <lineage>
        <taxon>Archaea</taxon>
        <taxon>Methanobacteriati</taxon>
        <taxon>Methanobacteriota</taxon>
        <taxon>Stenosarchaea group</taxon>
        <taxon>Halobacteria</taxon>
        <taxon>Halobacteriales</taxon>
        <taxon>Natronomonadaceae</taxon>
        <taxon>Haloglomus</taxon>
    </lineage>
</organism>
<dbReference type="FunCoup" id="A0A554MWS4">
    <property type="interactions" value="61"/>
</dbReference>
<dbReference type="GO" id="GO:0008654">
    <property type="term" value="P:phospholipid biosynthetic process"/>
    <property type="evidence" value="ECO:0007669"/>
    <property type="project" value="UniProtKB-KW"/>
</dbReference>
<dbReference type="GO" id="GO:0016628">
    <property type="term" value="F:oxidoreductase activity, acting on the CH-CH group of donors, NAD or NADP as acceptor"/>
    <property type="evidence" value="ECO:0007669"/>
    <property type="project" value="InterPro"/>
</dbReference>
<dbReference type="Pfam" id="PF12831">
    <property type="entry name" value="FAD_oxidored"/>
    <property type="match status" value="1"/>
</dbReference>
<evidence type="ECO:0000256" key="5">
    <source>
        <dbReference type="ARBA" id="ARBA00023098"/>
    </source>
</evidence>